<reference evidence="1 3" key="2">
    <citation type="submission" date="2016-02" db="EMBL/GenBank/DDBJ databases">
        <title>Complete Genome Sequence of Propionibacterium acidipropionici ATCC 55737.</title>
        <authorList>
            <person name="Luna Flores C.H."/>
            <person name="Nielsen L.K."/>
            <person name="Marcellin E."/>
        </authorList>
    </citation>
    <scope>NUCLEOTIDE SEQUENCE [LARGE SCALE GENOMIC DNA]</scope>
    <source>
        <strain evidence="1 3">ATCC 55737</strain>
    </source>
</reference>
<evidence type="ECO:0000313" key="4">
    <source>
        <dbReference type="Proteomes" id="UP000178666"/>
    </source>
</evidence>
<proteinExistence type="predicted"/>
<dbReference type="EMBL" id="CP014352">
    <property type="protein sequence ID" value="AMS04196.1"/>
    <property type="molecule type" value="Genomic_DNA"/>
</dbReference>
<dbReference type="RefSeq" id="WP_015070088.1">
    <property type="nucleotide sequence ID" value="NZ_CP031057.1"/>
</dbReference>
<dbReference type="EMBL" id="CP015970">
    <property type="protein sequence ID" value="AOZ45690.1"/>
    <property type="molecule type" value="Genomic_DNA"/>
</dbReference>
<evidence type="ECO:0000313" key="3">
    <source>
        <dbReference type="Proteomes" id="UP000075221"/>
    </source>
</evidence>
<evidence type="ECO:0000313" key="1">
    <source>
        <dbReference type="EMBL" id="AMS04196.1"/>
    </source>
</evidence>
<dbReference type="Proteomes" id="UP000178666">
    <property type="component" value="Chromosome"/>
</dbReference>
<sequence length="151" mass="16669">MRDDKQAVLAGAAAALNSPDRPWEVKVQGDSILARWKWMDARFFSPQQVNDEVREYIFTATLTDKGTWKESDTTKEKSSSARLEGGKLSFGTSTSSFKGKKFGKSVEFGVGKNRETGETGVVGFNFDTSAVKQPVRDYLTARGWKKAGLFG</sequence>
<dbReference type="AlphaFoldDB" id="A0AAC9FBN0"/>
<name>A0AAC9FBN0_9ACTN</name>
<dbReference type="Proteomes" id="UP000075221">
    <property type="component" value="Chromosome"/>
</dbReference>
<organism evidence="1 3">
    <name type="scientific">Acidipropionibacterium acidipropionici</name>
    <dbReference type="NCBI Taxonomy" id="1748"/>
    <lineage>
        <taxon>Bacteria</taxon>
        <taxon>Bacillati</taxon>
        <taxon>Actinomycetota</taxon>
        <taxon>Actinomycetes</taxon>
        <taxon>Propionibacteriales</taxon>
        <taxon>Propionibacteriaceae</taxon>
        <taxon>Acidipropionibacterium</taxon>
    </lineage>
</organism>
<reference evidence="2 4" key="1">
    <citation type="journal article" date="2016" name="Plant Dis.">
        <title>Improved production of propionic acid using genome shuffling.</title>
        <authorList>
            <person name="Luna-Flores C.H."/>
            <person name="Palfreyman R.W."/>
            <person name="Kromer J.O."/>
            <person name="Nielsen L.K."/>
            <person name="Marcellin E."/>
        </authorList>
    </citation>
    <scope>NUCLEOTIDE SEQUENCE [LARGE SCALE GENOMIC DNA]</scope>
    <source>
        <strain evidence="2 4">F3E8</strain>
    </source>
</reference>
<keyword evidence="4" id="KW-1185">Reference proteome</keyword>
<accession>A0AAC9FBN0</accession>
<evidence type="ECO:0000313" key="2">
    <source>
        <dbReference type="EMBL" id="AOZ45690.1"/>
    </source>
</evidence>
<gene>
    <name evidence="2" type="ORF">A8L58_02000</name>
    <name evidence="1" type="ORF">AXH35_00530</name>
</gene>
<protein>
    <submittedName>
        <fullName evidence="1">Uncharacterized protein</fullName>
    </submittedName>
</protein>